<proteinExistence type="predicted"/>
<dbReference type="SUPFAM" id="SSF51679">
    <property type="entry name" value="Bacterial luciferase-like"/>
    <property type="match status" value="1"/>
</dbReference>
<evidence type="ECO:0000313" key="2">
    <source>
        <dbReference type="EMBL" id="CBH46681.1"/>
    </source>
</evidence>
<name>A0A3S5Y2C0_RHOH1</name>
<protein>
    <recommendedName>
        <fullName evidence="1">Luciferase-like domain-containing protein</fullName>
    </recommendedName>
</protein>
<dbReference type="KEGG" id="req:REQ_05610"/>
<dbReference type="InterPro" id="IPR036661">
    <property type="entry name" value="Luciferase-like_sf"/>
</dbReference>
<dbReference type="InterPro" id="IPR011251">
    <property type="entry name" value="Luciferase-like_dom"/>
</dbReference>
<dbReference type="Pfam" id="PF00296">
    <property type="entry name" value="Bac_luciferase"/>
    <property type="match status" value="1"/>
</dbReference>
<sequence>MVPPSCRSVPHLLGQLYALTSRALHQLSSPEEFVMSHSVFASVPSIAPRRPLRVAVELTGAGHHPAAARIAGNVPLTGPDYWVDLTVGPDILDLAARPAVVQRIQAADLRDAQQARERIRTEVAAEGRDPDSVTVLVDIEVLIAPDSRSARTELALLDETLGVPHQSSSLTYVGTAEGLGSLLADIRAADVADGVTLLPLALPKVLERIVDGTMPWLERRGLAIASDAVDEALSRFGRIRPARAS</sequence>
<dbReference type="Proteomes" id="UP001154400">
    <property type="component" value="Chromosome"/>
</dbReference>
<evidence type="ECO:0000313" key="3">
    <source>
        <dbReference type="Proteomes" id="UP000006892"/>
    </source>
</evidence>
<dbReference type="Gene3D" id="3.20.20.30">
    <property type="entry name" value="Luciferase-like domain"/>
    <property type="match status" value="1"/>
</dbReference>
<dbReference type="EMBL" id="FN563149">
    <property type="protein sequence ID" value="CBH46681.1"/>
    <property type="molecule type" value="Genomic_DNA"/>
</dbReference>
<evidence type="ECO:0000259" key="1">
    <source>
        <dbReference type="Pfam" id="PF00296"/>
    </source>
</evidence>
<accession>A0A3S5Y2C0</accession>
<organism evidence="2">
    <name type="scientific">Rhodococcus hoagii (strain 103S)</name>
    <name type="common">Rhodococcus equi</name>
    <dbReference type="NCBI Taxonomy" id="685727"/>
    <lineage>
        <taxon>Bacteria</taxon>
        <taxon>Bacillati</taxon>
        <taxon>Actinomycetota</taxon>
        <taxon>Actinomycetes</taxon>
        <taxon>Mycobacteriales</taxon>
        <taxon>Nocardiaceae</taxon>
        <taxon>Prescottella</taxon>
    </lineage>
</organism>
<gene>
    <name evidence="2" type="ordered locus">REQ_05610</name>
</gene>
<reference evidence="2" key="1">
    <citation type="journal article" date="2010" name="PLoS Genet.">
        <title>The genome of a pathogenic rhodococcus: cooptive virulence underpinned by key gene acquisitions.</title>
        <authorList>
            <person name="Letek M."/>
            <person name="Gonzalez P."/>
            <person name="Macarthur I."/>
            <person name="Rodriguez H."/>
            <person name="Freeman T.C."/>
            <person name="Valero-Rello A."/>
            <person name="Blanco M."/>
            <person name="Buckley T."/>
            <person name="Cherevach I."/>
            <person name="Fahey R."/>
            <person name="Hapeshi A."/>
            <person name="Holdstock J."/>
            <person name="Leadon D."/>
            <person name="Navas J."/>
            <person name="Ocampo A."/>
            <person name="Quail M.A."/>
            <person name="Sanders M."/>
            <person name="Scortti M.M."/>
            <person name="Prescott J.F."/>
            <person name="Fogarty U."/>
            <person name="Meijer W.G."/>
            <person name="Parkhill J."/>
            <person name="Bentley S.D."/>
            <person name="Vazquez-Boland J.A."/>
        </authorList>
    </citation>
    <scope>NUCLEOTIDE SEQUENCE [LARGE SCALE GENOMIC DNA]</scope>
    <source>
        <strain evidence="2 3">103S</strain>
    </source>
</reference>
<feature type="domain" description="Luciferase-like" evidence="1">
    <location>
        <begin position="86"/>
        <end position="167"/>
    </location>
</feature>
<dbReference type="AlphaFoldDB" id="A0A3S5Y2C0"/>
<dbReference type="GO" id="GO:0016705">
    <property type="term" value="F:oxidoreductase activity, acting on paired donors, with incorporation or reduction of molecular oxygen"/>
    <property type="evidence" value="ECO:0007669"/>
    <property type="project" value="InterPro"/>
</dbReference>